<dbReference type="Proteomes" id="UP000035479">
    <property type="component" value="Chromosome"/>
</dbReference>
<protein>
    <submittedName>
        <fullName evidence="1">Uncharacterized protein</fullName>
    </submittedName>
</protein>
<sequence length="99" mass="11498">MNGTEWEFDDKPNTAVIANRKIISDGQWIAYVSHDDDDGIWQFHTSQTELLSEENAIVLSLQNIVMIDHSITYLADLPRGWCAWRNSVNDPWEKYKLSE</sequence>
<organism evidence="1 2">
    <name type="scientific">Phytobacter ursingii</name>
    <dbReference type="NCBI Taxonomy" id="1972431"/>
    <lineage>
        <taxon>Bacteria</taxon>
        <taxon>Pseudomonadati</taxon>
        <taxon>Pseudomonadota</taxon>
        <taxon>Gammaproteobacteria</taxon>
        <taxon>Enterobacterales</taxon>
        <taxon>Enterobacteriaceae</taxon>
        <taxon>Phytobacter</taxon>
    </lineage>
</organism>
<evidence type="ECO:0000313" key="2">
    <source>
        <dbReference type="Proteomes" id="UP000035479"/>
    </source>
</evidence>
<dbReference type="EMBL" id="CP011602">
    <property type="protein sequence ID" value="AKL12284.1"/>
    <property type="molecule type" value="Genomic_DNA"/>
</dbReference>
<dbReference type="AlphaFoldDB" id="A0AAC8QP06"/>
<name>A0AAC8QP06_9ENTR</name>
<reference evidence="1 2" key="1">
    <citation type="submission" date="2015-06" db="EMBL/GenBank/DDBJ databases">
        <title>Rapid spread of a carbapenem resistance gene driven by multiple levels of genetic mobility.</title>
        <authorList>
            <person name="Sheppard A.E."/>
            <person name="Stoesser N."/>
            <person name="Wilson D."/>
            <person name="Sebra R."/>
            <person name="Kasarskis A."/>
            <person name="Anson L."/>
            <person name="Giess A."/>
            <person name="Pankhurst L."/>
            <person name="Vaughan A."/>
            <person name="Grim C.J."/>
            <person name="Cox H."/>
            <person name="Yeh A."/>
            <person name="Sifri C.D."/>
            <person name="Walker S."/>
            <person name="Peto T.E."/>
            <person name="Crook D.W."/>
            <person name="Mathers A.J."/>
        </authorList>
    </citation>
    <scope>NUCLEOTIDE SEQUENCE [LARGE SCALE GENOMIC DNA]</scope>
    <source>
        <strain evidence="1 2">CAV1151</strain>
    </source>
</reference>
<evidence type="ECO:0000313" key="1">
    <source>
        <dbReference type="EMBL" id="AKL12284.1"/>
    </source>
</evidence>
<dbReference type="KEGG" id="kin:AB182_13620"/>
<proteinExistence type="predicted"/>
<gene>
    <name evidence="1" type="ORF">AB182_13620</name>
</gene>
<accession>A0AAC8QP06</accession>